<comment type="caution">
    <text evidence="1">The sequence shown here is derived from an EMBL/GenBank/DDBJ whole genome shotgun (WGS) entry which is preliminary data.</text>
</comment>
<sequence length="95" mass="11175">MNNQTYFYQFLESLFKELAFVARELEPFFVLHHQTDFSESIIKQATQKKATYSDENNAYFLEFISLESIEDELEGEGLWFNELIEVNVLGGSYKT</sequence>
<dbReference type="AlphaFoldDB" id="A0A927R353"/>
<evidence type="ECO:0000313" key="2">
    <source>
        <dbReference type="Proteomes" id="UP000658225"/>
    </source>
</evidence>
<proteinExistence type="predicted"/>
<protein>
    <submittedName>
        <fullName evidence="1">Uncharacterized protein</fullName>
    </submittedName>
</protein>
<evidence type="ECO:0000313" key="1">
    <source>
        <dbReference type="EMBL" id="MBE1554686.1"/>
    </source>
</evidence>
<name>A0A927R353_9BACL</name>
<dbReference type="EMBL" id="JADBEL010000008">
    <property type="protein sequence ID" value="MBE1554686.1"/>
    <property type="molecule type" value="Genomic_DNA"/>
</dbReference>
<accession>A0A927R353</accession>
<organism evidence="1 2">
    <name type="scientific">Sporosarcina limicola</name>
    <dbReference type="NCBI Taxonomy" id="34101"/>
    <lineage>
        <taxon>Bacteria</taxon>
        <taxon>Bacillati</taxon>
        <taxon>Bacillota</taxon>
        <taxon>Bacilli</taxon>
        <taxon>Bacillales</taxon>
        <taxon>Caryophanaceae</taxon>
        <taxon>Sporosarcina</taxon>
    </lineage>
</organism>
<reference evidence="1" key="1">
    <citation type="submission" date="2020-10" db="EMBL/GenBank/DDBJ databases">
        <title>Genomic Encyclopedia of Type Strains, Phase IV (KMG-IV): sequencing the most valuable type-strain genomes for metagenomic binning, comparative biology and taxonomic classification.</title>
        <authorList>
            <person name="Goeker M."/>
        </authorList>
    </citation>
    <scope>NUCLEOTIDE SEQUENCE</scope>
    <source>
        <strain evidence="1">DSM 13886</strain>
    </source>
</reference>
<keyword evidence="2" id="KW-1185">Reference proteome</keyword>
<dbReference type="RefSeq" id="WP_192598455.1">
    <property type="nucleotide sequence ID" value="NZ_JADBEL010000008.1"/>
</dbReference>
<dbReference type="Proteomes" id="UP000658225">
    <property type="component" value="Unassembled WGS sequence"/>
</dbReference>
<gene>
    <name evidence="1" type="ORF">H4683_001764</name>
</gene>